<dbReference type="SUPFAM" id="SSF50729">
    <property type="entry name" value="PH domain-like"/>
    <property type="match status" value="1"/>
</dbReference>
<reference evidence="2" key="1">
    <citation type="submission" date="2018-11" db="EMBL/GenBank/DDBJ databases">
        <authorList>
            <consortium name="Pathogen Informatics"/>
        </authorList>
    </citation>
    <scope>NUCLEOTIDE SEQUENCE</scope>
</reference>
<evidence type="ECO:0000313" key="3">
    <source>
        <dbReference type="Proteomes" id="UP000784294"/>
    </source>
</evidence>
<comment type="caution">
    <text evidence="2">The sequence shown here is derived from an EMBL/GenBank/DDBJ whole genome shotgun (WGS) entry which is preliminary data.</text>
</comment>
<dbReference type="OrthoDB" id="6288074at2759"/>
<feature type="compositionally biased region" description="Polar residues" evidence="1">
    <location>
        <begin position="151"/>
        <end position="172"/>
    </location>
</feature>
<accession>A0A3S5FGA0</accession>
<evidence type="ECO:0008006" key="4">
    <source>
        <dbReference type="Google" id="ProtNLM"/>
    </source>
</evidence>
<name>A0A3S5FGA0_9PLAT</name>
<proteinExistence type="predicted"/>
<evidence type="ECO:0000256" key="1">
    <source>
        <dbReference type="SAM" id="MobiDB-lite"/>
    </source>
</evidence>
<organism evidence="2 3">
    <name type="scientific">Protopolystoma xenopodis</name>
    <dbReference type="NCBI Taxonomy" id="117903"/>
    <lineage>
        <taxon>Eukaryota</taxon>
        <taxon>Metazoa</taxon>
        <taxon>Spiralia</taxon>
        <taxon>Lophotrochozoa</taxon>
        <taxon>Platyhelminthes</taxon>
        <taxon>Monogenea</taxon>
        <taxon>Polyopisthocotylea</taxon>
        <taxon>Polystomatidea</taxon>
        <taxon>Polystomatidae</taxon>
        <taxon>Protopolystoma</taxon>
    </lineage>
</organism>
<keyword evidence="3" id="KW-1185">Reference proteome</keyword>
<sequence length="249" mass="28232">MLVEVVVIELLSTITRTVECTMFCPTNIFAPPDFHTIPLSIYFQIRPLTRYLPVPDDITFDLRHHLAFVCGHPLTAQPIVQMINVNPQYCTGYLWKRVGYTSRQTMQTFASGQNTNLHQHHQQHRQPEDAGKIQATRRSRSMGKSGRLKTTRSPTPSELTSTMTTRSSTDVNTLPVLEGGDPASATREPTVNRSGAGGTSILESALQFLRRPLWRKRWFVLDRKRRLFSYYANRTAATCSPANKPKGTW</sequence>
<dbReference type="AlphaFoldDB" id="A0A3S5FGA0"/>
<evidence type="ECO:0000313" key="2">
    <source>
        <dbReference type="EMBL" id="VEL36858.1"/>
    </source>
</evidence>
<dbReference type="Proteomes" id="UP000784294">
    <property type="component" value="Unassembled WGS sequence"/>
</dbReference>
<protein>
    <recommendedName>
        <fullName evidence="4">PH domain-containing protein</fullName>
    </recommendedName>
</protein>
<feature type="compositionally biased region" description="Basic residues" evidence="1">
    <location>
        <begin position="135"/>
        <end position="150"/>
    </location>
</feature>
<dbReference type="EMBL" id="CAAALY010253364">
    <property type="protein sequence ID" value="VEL36858.1"/>
    <property type="molecule type" value="Genomic_DNA"/>
</dbReference>
<gene>
    <name evidence="2" type="ORF">PXEA_LOCUS30298</name>
</gene>
<feature type="region of interest" description="Disordered" evidence="1">
    <location>
        <begin position="113"/>
        <end position="196"/>
    </location>
</feature>